<dbReference type="Proteomes" id="UP001148662">
    <property type="component" value="Unassembled WGS sequence"/>
</dbReference>
<dbReference type="EMBL" id="JANHOG010000106">
    <property type="protein sequence ID" value="KAJ3558169.1"/>
    <property type="molecule type" value="Genomic_DNA"/>
</dbReference>
<name>A0ACC1TCL9_9APHY</name>
<keyword evidence="2" id="KW-1185">Reference proteome</keyword>
<accession>A0ACC1TCL9</accession>
<protein>
    <submittedName>
        <fullName evidence="1">Uncharacterized protein</fullName>
    </submittedName>
</protein>
<gene>
    <name evidence="1" type="ORF">NM688_g1084</name>
</gene>
<reference evidence="1" key="1">
    <citation type="submission" date="2022-07" db="EMBL/GenBank/DDBJ databases">
        <title>Genome Sequence of Phlebia brevispora.</title>
        <authorList>
            <person name="Buettner E."/>
        </authorList>
    </citation>
    <scope>NUCLEOTIDE SEQUENCE</scope>
    <source>
        <strain evidence="1">MPL23</strain>
    </source>
</reference>
<organism evidence="1 2">
    <name type="scientific">Phlebia brevispora</name>
    <dbReference type="NCBI Taxonomy" id="194682"/>
    <lineage>
        <taxon>Eukaryota</taxon>
        <taxon>Fungi</taxon>
        <taxon>Dikarya</taxon>
        <taxon>Basidiomycota</taxon>
        <taxon>Agaricomycotina</taxon>
        <taxon>Agaricomycetes</taxon>
        <taxon>Polyporales</taxon>
        <taxon>Meruliaceae</taxon>
        <taxon>Phlebia</taxon>
    </lineage>
</organism>
<evidence type="ECO:0000313" key="2">
    <source>
        <dbReference type="Proteomes" id="UP001148662"/>
    </source>
</evidence>
<proteinExistence type="predicted"/>
<evidence type="ECO:0000313" key="1">
    <source>
        <dbReference type="EMBL" id="KAJ3558169.1"/>
    </source>
</evidence>
<comment type="caution">
    <text evidence="1">The sequence shown here is derived from an EMBL/GenBank/DDBJ whole genome shotgun (WGS) entry which is preliminary data.</text>
</comment>
<sequence>MAHTRSDSRFFGLKKRVENESSAHGECLSTAPKNPTCNRRQQAEIANPPNLAATYSIATGLSPNAALLREDDVSLRSVAAALDNPSSLQNVGVATNALRRNSAAQEIEPPPTRSLDHWKMLAQLSNRSPELPLAYDRSCHTREHGRRMGNINQGHMCAIYAASGPLAA</sequence>